<name>X1EBL4_9ZZZZ</name>
<feature type="non-terminal residue" evidence="1">
    <location>
        <position position="122"/>
    </location>
</feature>
<evidence type="ECO:0000313" key="1">
    <source>
        <dbReference type="EMBL" id="GAH17770.1"/>
    </source>
</evidence>
<accession>X1EBL4</accession>
<organism evidence="1">
    <name type="scientific">marine sediment metagenome</name>
    <dbReference type="NCBI Taxonomy" id="412755"/>
    <lineage>
        <taxon>unclassified sequences</taxon>
        <taxon>metagenomes</taxon>
        <taxon>ecological metagenomes</taxon>
    </lineage>
</organism>
<reference evidence="1" key="1">
    <citation type="journal article" date="2014" name="Front. Microbiol.">
        <title>High frequency of phylogenetically diverse reductive dehalogenase-homologous genes in deep subseafloor sedimentary metagenomes.</title>
        <authorList>
            <person name="Kawai M."/>
            <person name="Futagami T."/>
            <person name="Toyoda A."/>
            <person name="Takaki Y."/>
            <person name="Nishi S."/>
            <person name="Hori S."/>
            <person name="Arai W."/>
            <person name="Tsubouchi T."/>
            <person name="Morono Y."/>
            <person name="Uchiyama I."/>
            <person name="Ito T."/>
            <person name="Fujiyama A."/>
            <person name="Inagaki F."/>
            <person name="Takami H."/>
        </authorList>
    </citation>
    <scope>NUCLEOTIDE SEQUENCE</scope>
    <source>
        <strain evidence="1">Expedition CK06-06</strain>
    </source>
</reference>
<dbReference type="AlphaFoldDB" id="X1EBL4"/>
<sequence>MKTHKWELPEKIKTVEMKKAGEEYKGETLKEDRVIKDEKKNPFTGSIIIEVPKYTQRLQYLKECNFKTNKAGEVDQSGGTYDSIIKMIDIAKKHMTKVEVMRVEDGLLFESIEDLEYDKEGS</sequence>
<proteinExistence type="predicted"/>
<gene>
    <name evidence="1" type="ORF">S01H4_53290</name>
</gene>
<protein>
    <submittedName>
        <fullName evidence="1">Uncharacterized protein</fullName>
    </submittedName>
</protein>
<dbReference type="EMBL" id="BART01030543">
    <property type="protein sequence ID" value="GAH17770.1"/>
    <property type="molecule type" value="Genomic_DNA"/>
</dbReference>
<comment type="caution">
    <text evidence="1">The sequence shown here is derived from an EMBL/GenBank/DDBJ whole genome shotgun (WGS) entry which is preliminary data.</text>
</comment>